<dbReference type="RefSeq" id="WP_217838676.1">
    <property type="nucleotide sequence ID" value="NZ_CP077076.1"/>
</dbReference>
<dbReference type="Pfam" id="PF03466">
    <property type="entry name" value="LysR_substrate"/>
    <property type="match status" value="1"/>
</dbReference>
<proteinExistence type="predicted"/>
<gene>
    <name evidence="2" type="ORF">KSS94_13840</name>
</gene>
<dbReference type="InterPro" id="IPR005119">
    <property type="entry name" value="LysR_subst-bd"/>
</dbReference>
<evidence type="ECO:0000313" key="3">
    <source>
        <dbReference type="Proteomes" id="UP001046350"/>
    </source>
</evidence>
<name>A0ABX8MZ04_9PSED</name>
<evidence type="ECO:0000259" key="1">
    <source>
        <dbReference type="Pfam" id="PF03466"/>
    </source>
</evidence>
<evidence type="ECO:0000313" key="2">
    <source>
        <dbReference type="EMBL" id="QXH49049.1"/>
    </source>
</evidence>
<organism evidence="2 3">
    <name type="scientific">Pseudomonas fakonensis</name>
    <dbReference type="NCBI Taxonomy" id="2842355"/>
    <lineage>
        <taxon>Bacteria</taxon>
        <taxon>Pseudomonadati</taxon>
        <taxon>Pseudomonadota</taxon>
        <taxon>Gammaproteobacteria</taxon>
        <taxon>Pseudomonadales</taxon>
        <taxon>Pseudomonadaceae</taxon>
        <taxon>Pseudomonas</taxon>
    </lineage>
</organism>
<accession>A0ABX8MZ04</accession>
<feature type="domain" description="LysR substrate-binding" evidence="1">
    <location>
        <begin position="5"/>
        <end position="83"/>
    </location>
</feature>
<dbReference type="Proteomes" id="UP001046350">
    <property type="component" value="Chromosome"/>
</dbReference>
<protein>
    <recommendedName>
        <fullName evidence="1">LysR substrate-binding domain-containing protein</fullName>
    </recommendedName>
</protein>
<reference evidence="2" key="1">
    <citation type="journal article" date="2021" name="Microorganisms">
        <title>The Ever-Expanding Pseudomonas Genus: Description of 43 New Species and Partition of the Pseudomonas putida Group.</title>
        <authorList>
            <person name="Girard L."/>
            <person name="Lood C."/>
            <person name="Hofte M."/>
            <person name="Vandamme P."/>
            <person name="Rokni-Zadeh H."/>
            <person name="van Noort V."/>
            <person name="Lavigne R."/>
            <person name="De Mot R."/>
        </authorList>
    </citation>
    <scope>NUCLEOTIDE SEQUENCE</scope>
    <source>
        <strain evidence="2">COW40</strain>
    </source>
</reference>
<keyword evidence="3" id="KW-1185">Reference proteome</keyword>
<dbReference type="EMBL" id="CP077076">
    <property type="protein sequence ID" value="QXH49049.1"/>
    <property type="molecule type" value="Genomic_DNA"/>
</dbReference>
<sequence>MSLRVRVRADTSHISNDVVLTLAQRGQGIALATEVLVGRELQDGSLVRCVPQSVALESYQVLTPPQPPSADAQWFMDWLASQLRSSYPDAAADVQAAKNCLS</sequence>